<proteinExistence type="predicted"/>
<name>A0A8H7YEU8_AJECA</name>
<protein>
    <submittedName>
        <fullName evidence="1">Uncharacterized protein</fullName>
    </submittedName>
</protein>
<organism evidence="1 2">
    <name type="scientific">Ajellomyces capsulatus</name>
    <name type="common">Darling's disease fungus</name>
    <name type="synonym">Histoplasma capsulatum</name>
    <dbReference type="NCBI Taxonomy" id="5037"/>
    <lineage>
        <taxon>Eukaryota</taxon>
        <taxon>Fungi</taxon>
        <taxon>Dikarya</taxon>
        <taxon>Ascomycota</taxon>
        <taxon>Pezizomycotina</taxon>
        <taxon>Eurotiomycetes</taxon>
        <taxon>Eurotiomycetidae</taxon>
        <taxon>Onygenales</taxon>
        <taxon>Ajellomycetaceae</taxon>
        <taxon>Histoplasma</taxon>
    </lineage>
</organism>
<reference evidence="1 2" key="1">
    <citation type="submission" date="2021-01" db="EMBL/GenBank/DDBJ databases">
        <title>Chromosome-level genome assembly of a human fungal pathogen reveals clustering of transcriptionally co-regulated genes.</title>
        <authorList>
            <person name="Voorhies M."/>
            <person name="Cohen S."/>
            <person name="Shea T.P."/>
            <person name="Petrus S."/>
            <person name="Munoz J.F."/>
            <person name="Poplawski S."/>
            <person name="Goldman W.E."/>
            <person name="Michael T."/>
            <person name="Cuomo C.A."/>
            <person name="Sil A."/>
            <person name="Beyhan S."/>
        </authorList>
    </citation>
    <scope>NUCLEOTIDE SEQUENCE [LARGE SCALE GENOMIC DNA]</scope>
    <source>
        <strain evidence="1 2">G184AR</strain>
    </source>
</reference>
<dbReference type="VEuPathDB" id="FungiDB:I7I52_08318"/>
<dbReference type="AlphaFoldDB" id="A0A8H7YEU8"/>
<dbReference type="Proteomes" id="UP000670092">
    <property type="component" value="Unassembled WGS sequence"/>
</dbReference>
<dbReference type="EMBL" id="JAEVHI010000005">
    <property type="protein sequence ID" value="KAG5291099.1"/>
    <property type="molecule type" value="Genomic_DNA"/>
</dbReference>
<gene>
    <name evidence="1" type="ORF">I7I52_08318</name>
</gene>
<comment type="caution">
    <text evidence="1">The sequence shown here is derived from an EMBL/GenBank/DDBJ whole genome shotgun (WGS) entry which is preliminary data.</text>
</comment>
<evidence type="ECO:0000313" key="1">
    <source>
        <dbReference type="EMBL" id="KAG5291099.1"/>
    </source>
</evidence>
<evidence type="ECO:0000313" key="2">
    <source>
        <dbReference type="Proteomes" id="UP000670092"/>
    </source>
</evidence>
<sequence>MPWITLLRLARYWLQHWSKRTSGLTVPATRGKRSYLLRSSRPSRPWSPVVMVMVMVMVMMVGLQCCCRSADPAPYSCCFSIYARSG</sequence>
<accession>A0A8H7YEU8</accession>